<dbReference type="Proteomes" id="UP000029981">
    <property type="component" value="Chromosome 3"/>
</dbReference>
<sequence>MVQSSSTCSDGSTWMEGWLRWWLRREKIDSSEERMETLRLHDGGESRRRSTRWIEGNLAGGFAGWNATAEERWSLAATVAHNGSRAKDERAKTSFVCAWTVVNIVCGGATFNGDR</sequence>
<dbReference type="Gramene" id="KGN57746">
    <property type="protein sequence ID" value="KGN57746"/>
    <property type="gene ID" value="Csa_3G271390"/>
</dbReference>
<reference evidence="1 2" key="3">
    <citation type="journal article" date="2010" name="BMC Genomics">
        <title>Transcriptome sequencing and comparative analysis of cucumber flowers with different sex types.</title>
        <authorList>
            <person name="Guo S."/>
            <person name="Zheng Y."/>
            <person name="Joung J.G."/>
            <person name="Liu S."/>
            <person name="Zhang Z."/>
            <person name="Crasta O.R."/>
            <person name="Sobral B.W."/>
            <person name="Xu Y."/>
            <person name="Huang S."/>
            <person name="Fei Z."/>
        </authorList>
    </citation>
    <scope>NUCLEOTIDE SEQUENCE [LARGE SCALE GENOMIC DNA]</scope>
    <source>
        <strain evidence="2">cv. 9930</strain>
    </source>
</reference>
<name>A0A0A0LCG0_CUCSA</name>
<reference evidence="1 2" key="1">
    <citation type="journal article" date="2009" name="Nat. Genet.">
        <title>The genome of the cucumber, Cucumis sativus L.</title>
        <authorList>
            <person name="Huang S."/>
            <person name="Li R."/>
            <person name="Zhang Z."/>
            <person name="Li L."/>
            <person name="Gu X."/>
            <person name="Fan W."/>
            <person name="Lucas W.J."/>
            <person name="Wang X."/>
            <person name="Xie B."/>
            <person name="Ni P."/>
            <person name="Ren Y."/>
            <person name="Zhu H."/>
            <person name="Li J."/>
            <person name="Lin K."/>
            <person name="Jin W."/>
            <person name="Fei Z."/>
            <person name="Li G."/>
            <person name="Staub J."/>
            <person name="Kilian A."/>
            <person name="van der Vossen E.A."/>
            <person name="Wu Y."/>
            <person name="Guo J."/>
            <person name="He J."/>
            <person name="Jia Z."/>
            <person name="Ren Y."/>
            <person name="Tian G."/>
            <person name="Lu Y."/>
            <person name="Ruan J."/>
            <person name="Qian W."/>
            <person name="Wang M."/>
            <person name="Huang Q."/>
            <person name="Li B."/>
            <person name="Xuan Z."/>
            <person name="Cao J."/>
            <person name="Asan"/>
            <person name="Wu Z."/>
            <person name="Zhang J."/>
            <person name="Cai Q."/>
            <person name="Bai Y."/>
            <person name="Zhao B."/>
            <person name="Han Y."/>
            <person name="Li Y."/>
            <person name="Li X."/>
            <person name="Wang S."/>
            <person name="Shi Q."/>
            <person name="Liu S."/>
            <person name="Cho W.K."/>
            <person name="Kim J.Y."/>
            <person name="Xu Y."/>
            <person name="Heller-Uszynska K."/>
            <person name="Miao H."/>
            <person name="Cheng Z."/>
            <person name="Zhang S."/>
            <person name="Wu J."/>
            <person name="Yang Y."/>
            <person name="Kang H."/>
            <person name="Li M."/>
            <person name="Liang H."/>
            <person name="Ren X."/>
            <person name="Shi Z."/>
            <person name="Wen M."/>
            <person name="Jian M."/>
            <person name="Yang H."/>
            <person name="Zhang G."/>
            <person name="Yang Z."/>
            <person name="Chen R."/>
            <person name="Liu S."/>
            <person name="Li J."/>
            <person name="Ma L."/>
            <person name="Liu H."/>
            <person name="Zhou Y."/>
            <person name="Zhao J."/>
            <person name="Fang X."/>
            <person name="Li G."/>
            <person name="Fang L."/>
            <person name="Li Y."/>
            <person name="Liu D."/>
            <person name="Zheng H."/>
            <person name="Zhang Y."/>
            <person name="Qin N."/>
            <person name="Li Z."/>
            <person name="Yang G."/>
            <person name="Yang S."/>
            <person name="Bolund L."/>
            <person name="Kristiansen K."/>
            <person name="Zheng H."/>
            <person name="Li S."/>
            <person name="Zhang X."/>
            <person name="Yang H."/>
            <person name="Wang J."/>
            <person name="Sun R."/>
            <person name="Zhang B."/>
            <person name="Jiang S."/>
            <person name="Wang J."/>
            <person name="Du Y."/>
            <person name="Li S."/>
        </authorList>
    </citation>
    <scope>NUCLEOTIDE SEQUENCE [LARGE SCALE GENOMIC DNA]</scope>
    <source>
        <strain evidence="2">cv. 9930</strain>
    </source>
</reference>
<evidence type="ECO:0000313" key="2">
    <source>
        <dbReference type="Proteomes" id="UP000029981"/>
    </source>
</evidence>
<dbReference type="EMBL" id="CM002924">
    <property type="protein sequence ID" value="KGN57746.1"/>
    <property type="molecule type" value="Genomic_DNA"/>
</dbReference>
<gene>
    <name evidence="1" type="ORF">Csa_3G271390</name>
</gene>
<proteinExistence type="predicted"/>
<evidence type="ECO:0000313" key="1">
    <source>
        <dbReference type="EMBL" id="KGN57746.1"/>
    </source>
</evidence>
<keyword evidence="2" id="KW-1185">Reference proteome</keyword>
<reference evidence="1 2" key="4">
    <citation type="journal article" date="2011" name="BMC Genomics">
        <title>RNA-Seq improves annotation of protein-coding genes in the cucumber genome.</title>
        <authorList>
            <person name="Li Z."/>
            <person name="Zhang Z."/>
            <person name="Yan P."/>
            <person name="Huang S."/>
            <person name="Fei Z."/>
            <person name="Lin K."/>
        </authorList>
    </citation>
    <scope>NUCLEOTIDE SEQUENCE [LARGE SCALE GENOMIC DNA]</scope>
    <source>
        <strain evidence="2">cv. 9930</strain>
    </source>
</reference>
<organism evidence="1 2">
    <name type="scientific">Cucumis sativus</name>
    <name type="common">Cucumber</name>
    <dbReference type="NCBI Taxonomy" id="3659"/>
    <lineage>
        <taxon>Eukaryota</taxon>
        <taxon>Viridiplantae</taxon>
        <taxon>Streptophyta</taxon>
        <taxon>Embryophyta</taxon>
        <taxon>Tracheophyta</taxon>
        <taxon>Spermatophyta</taxon>
        <taxon>Magnoliopsida</taxon>
        <taxon>eudicotyledons</taxon>
        <taxon>Gunneridae</taxon>
        <taxon>Pentapetalae</taxon>
        <taxon>rosids</taxon>
        <taxon>fabids</taxon>
        <taxon>Cucurbitales</taxon>
        <taxon>Cucurbitaceae</taxon>
        <taxon>Benincaseae</taxon>
        <taxon>Cucumis</taxon>
    </lineage>
</organism>
<protein>
    <submittedName>
        <fullName evidence="1">Uncharacterized protein</fullName>
    </submittedName>
</protein>
<dbReference type="AlphaFoldDB" id="A0A0A0LCG0"/>
<reference evidence="1 2" key="2">
    <citation type="journal article" date="2009" name="PLoS ONE">
        <title>An integrated genetic and cytogenetic map of the cucumber genome.</title>
        <authorList>
            <person name="Ren Y."/>
            <person name="Zhang Z."/>
            <person name="Liu J."/>
            <person name="Staub J.E."/>
            <person name="Han Y."/>
            <person name="Cheng Z."/>
            <person name="Li X."/>
            <person name="Lu J."/>
            <person name="Miao H."/>
            <person name="Kang H."/>
            <person name="Xie B."/>
            <person name="Gu X."/>
            <person name="Wang X."/>
            <person name="Du Y."/>
            <person name="Jin W."/>
            <person name="Huang S."/>
        </authorList>
    </citation>
    <scope>NUCLEOTIDE SEQUENCE [LARGE SCALE GENOMIC DNA]</scope>
    <source>
        <strain evidence="2">cv. 9930</strain>
    </source>
</reference>
<accession>A0A0A0LCG0</accession>